<dbReference type="GO" id="GO:0007156">
    <property type="term" value="P:homophilic cell adhesion via plasma membrane adhesion molecules"/>
    <property type="evidence" value="ECO:0007669"/>
    <property type="project" value="TreeGrafter"/>
</dbReference>
<evidence type="ECO:0000313" key="7">
    <source>
        <dbReference type="Ensembl" id="ENSAOWP00000026304.1"/>
    </source>
</evidence>
<evidence type="ECO:0000256" key="2">
    <source>
        <dbReference type="ARBA" id="ARBA00022737"/>
    </source>
</evidence>
<keyword evidence="3" id="KW-1015">Disulfide bond</keyword>
<accession>A0A8B9QJU2</accession>
<dbReference type="PROSITE" id="PS50835">
    <property type="entry name" value="IG_LIKE"/>
    <property type="match status" value="1"/>
</dbReference>
<dbReference type="SUPFAM" id="SSF48726">
    <property type="entry name" value="Immunoglobulin"/>
    <property type="match status" value="1"/>
</dbReference>
<dbReference type="Pfam" id="PF13927">
    <property type="entry name" value="Ig_3"/>
    <property type="match status" value="1"/>
</dbReference>
<feature type="region of interest" description="Disordered" evidence="5">
    <location>
        <begin position="118"/>
        <end position="146"/>
    </location>
</feature>
<evidence type="ECO:0000256" key="4">
    <source>
        <dbReference type="ARBA" id="ARBA00023319"/>
    </source>
</evidence>
<keyword evidence="8" id="KW-1185">Reference proteome</keyword>
<dbReference type="InterPro" id="IPR013783">
    <property type="entry name" value="Ig-like_fold"/>
</dbReference>
<dbReference type="PANTHER" id="PTHR10075:SF100">
    <property type="entry name" value="FASCICLIN-2"/>
    <property type="match status" value="1"/>
</dbReference>
<name>A0A8B9QJU2_APTOW</name>
<dbReference type="Ensembl" id="ENSAOWT00000029815.1">
    <property type="protein sequence ID" value="ENSAOWP00000026304.1"/>
    <property type="gene ID" value="ENSAOWG00000017744.1"/>
</dbReference>
<evidence type="ECO:0000256" key="1">
    <source>
        <dbReference type="ARBA" id="ARBA00009588"/>
    </source>
</evidence>
<dbReference type="AlphaFoldDB" id="A0A8B9QJU2"/>
<organism evidence="7 8">
    <name type="scientific">Apteryx owenii</name>
    <name type="common">Little spotted kiwi</name>
    <dbReference type="NCBI Taxonomy" id="8824"/>
    <lineage>
        <taxon>Eukaryota</taxon>
        <taxon>Metazoa</taxon>
        <taxon>Chordata</taxon>
        <taxon>Craniata</taxon>
        <taxon>Vertebrata</taxon>
        <taxon>Euteleostomi</taxon>
        <taxon>Archelosauria</taxon>
        <taxon>Archosauria</taxon>
        <taxon>Dinosauria</taxon>
        <taxon>Saurischia</taxon>
        <taxon>Theropoda</taxon>
        <taxon>Coelurosauria</taxon>
        <taxon>Aves</taxon>
        <taxon>Palaeognathae</taxon>
        <taxon>Apterygiformes</taxon>
        <taxon>Apterygidae</taxon>
        <taxon>Apteryx</taxon>
    </lineage>
</organism>
<dbReference type="SMART" id="SM00409">
    <property type="entry name" value="IG"/>
    <property type="match status" value="1"/>
</dbReference>
<dbReference type="InterPro" id="IPR007110">
    <property type="entry name" value="Ig-like_dom"/>
</dbReference>
<reference evidence="7" key="2">
    <citation type="submission" date="2025-09" db="UniProtKB">
        <authorList>
            <consortium name="Ensembl"/>
        </authorList>
    </citation>
    <scope>IDENTIFICATION</scope>
</reference>
<dbReference type="Gene3D" id="2.60.40.10">
    <property type="entry name" value="Immunoglobulins"/>
    <property type="match status" value="1"/>
</dbReference>
<dbReference type="InterPro" id="IPR036179">
    <property type="entry name" value="Ig-like_dom_sf"/>
</dbReference>
<feature type="domain" description="Ig-like" evidence="6">
    <location>
        <begin position="23"/>
        <end position="116"/>
    </location>
</feature>
<reference evidence="7" key="1">
    <citation type="submission" date="2025-08" db="UniProtKB">
        <authorList>
            <consortium name="Ensembl"/>
        </authorList>
    </citation>
    <scope>IDENTIFICATION</scope>
</reference>
<dbReference type="GO" id="GO:0070593">
    <property type="term" value="P:dendrite self-avoidance"/>
    <property type="evidence" value="ECO:0007669"/>
    <property type="project" value="TreeGrafter"/>
</dbReference>
<evidence type="ECO:0000256" key="3">
    <source>
        <dbReference type="ARBA" id="ARBA00023157"/>
    </source>
</evidence>
<sequence length="146" mass="15521">IASPKCPHCVPHRVPIMSLIVSPIVFPIHPSDLAARGDQPATLRCRADGVPTPTVTWYRDGQPVGTSRDDAGSPRMLLPGGSLVFLRLKQGTDEGIYTCVATNRLGTATSRNATVSVAGKSIQEGPSKEGHPRMAPIQRDHPRGPA</sequence>
<dbReference type="GO" id="GO:0007411">
    <property type="term" value="P:axon guidance"/>
    <property type="evidence" value="ECO:0007669"/>
    <property type="project" value="TreeGrafter"/>
</dbReference>
<keyword evidence="4" id="KW-0393">Immunoglobulin domain</keyword>
<dbReference type="InterPro" id="IPR003598">
    <property type="entry name" value="Ig_sub2"/>
</dbReference>
<evidence type="ECO:0000259" key="6">
    <source>
        <dbReference type="PROSITE" id="PS50835"/>
    </source>
</evidence>
<dbReference type="FunFam" id="2.60.40.10:FF:000189">
    <property type="entry name" value="Neogenin isoform 3"/>
    <property type="match status" value="1"/>
</dbReference>
<dbReference type="Proteomes" id="UP000694424">
    <property type="component" value="Unplaced"/>
</dbReference>
<dbReference type="SMART" id="SM00408">
    <property type="entry name" value="IGc2"/>
    <property type="match status" value="1"/>
</dbReference>
<dbReference type="PANTHER" id="PTHR10075">
    <property type="entry name" value="BASIGIN RELATED"/>
    <property type="match status" value="1"/>
</dbReference>
<comment type="similarity">
    <text evidence="1">Belongs to the immunoglobulin superfamily. DCC family.</text>
</comment>
<protein>
    <recommendedName>
        <fullName evidence="6">Ig-like domain-containing protein</fullName>
    </recommendedName>
</protein>
<dbReference type="GO" id="GO:0030424">
    <property type="term" value="C:axon"/>
    <property type="evidence" value="ECO:0007669"/>
    <property type="project" value="TreeGrafter"/>
</dbReference>
<feature type="compositionally biased region" description="Basic and acidic residues" evidence="5">
    <location>
        <begin position="126"/>
        <end position="146"/>
    </location>
</feature>
<keyword evidence="2" id="KW-0677">Repeat</keyword>
<dbReference type="GO" id="GO:0098632">
    <property type="term" value="F:cell-cell adhesion mediator activity"/>
    <property type="evidence" value="ECO:0007669"/>
    <property type="project" value="TreeGrafter"/>
</dbReference>
<evidence type="ECO:0000256" key="5">
    <source>
        <dbReference type="SAM" id="MobiDB-lite"/>
    </source>
</evidence>
<dbReference type="InterPro" id="IPR003599">
    <property type="entry name" value="Ig_sub"/>
</dbReference>
<dbReference type="GO" id="GO:0005886">
    <property type="term" value="C:plasma membrane"/>
    <property type="evidence" value="ECO:0007669"/>
    <property type="project" value="TreeGrafter"/>
</dbReference>
<proteinExistence type="inferred from homology"/>
<evidence type="ECO:0000313" key="8">
    <source>
        <dbReference type="Proteomes" id="UP000694424"/>
    </source>
</evidence>